<gene>
    <name evidence="3" type="ORF">BCR33DRAFT_731770</name>
</gene>
<keyword evidence="1" id="KW-0472">Membrane</keyword>
<feature type="transmembrane region" description="Helical" evidence="1">
    <location>
        <begin position="312"/>
        <end position="335"/>
    </location>
</feature>
<evidence type="ECO:0000313" key="3">
    <source>
        <dbReference type="EMBL" id="ORY13334.1"/>
    </source>
</evidence>
<evidence type="ECO:0000313" key="4">
    <source>
        <dbReference type="Proteomes" id="UP000193642"/>
    </source>
</evidence>
<name>A0A1Y1ZSX8_9FUNG</name>
<dbReference type="InterPro" id="IPR011992">
    <property type="entry name" value="EF-hand-dom_pair"/>
</dbReference>
<evidence type="ECO:0000256" key="1">
    <source>
        <dbReference type="SAM" id="Phobius"/>
    </source>
</evidence>
<organism evidence="3 4">
    <name type="scientific">Rhizoclosmatium globosum</name>
    <dbReference type="NCBI Taxonomy" id="329046"/>
    <lineage>
        <taxon>Eukaryota</taxon>
        <taxon>Fungi</taxon>
        <taxon>Fungi incertae sedis</taxon>
        <taxon>Chytridiomycota</taxon>
        <taxon>Chytridiomycota incertae sedis</taxon>
        <taxon>Chytridiomycetes</taxon>
        <taxon>Chytridiales</taxon>
        <taxon>Chytriomycetaceae</taxon>
        <taxon>Rhizoclosmatium</taxon>
    </lineage>
</organism>
<dbReference type="OrthoDB" id="272072at2759"/>
<dbReference type="Gene3D" id="1.10.238.10">
    <property type="entry name" value="EF-hand"/>
    <property type="match status" value="3"/>
</dbReference>
<feature type="domain" description="EF-hand" evidence="2">
    <location>
        <begin position="192"/>
        <end position="227"/>
    </location>
</feature>
<feature type="domain" description="EF-hand" evidence="2">
    <location>
        <begin position="667"/>
        <end position="702"/>
    </location>
</feature>
<proteinExistence type="predicted"/>
<protein>
    <recommendedName>
        <fullName evidence="2">EF-hand domain-containing protein</fullName>
    </recommendedName>
</protein>
<dbReference type="AlphaFoldDB" id="A0A1Y1ZSX8"/>
<comment type="caution">
    <text evidence="3">The sequence shown here is derived from an EMBL/GenBank/DDBJ whole genome shotgun (WGS) entry which is preliminary data.</text>
</comment>
<keyword evidence="1" id="KW-0812">Transmembrane</keyword>
<dbReference type="SMART" id="SM00054">
    <property type="entry name" value="EFh"/>
    <property type="match status" value="2"/>
</dbReference>
<dbReference type="InterPro" id="IPR052603">
    <property type="entry name" value="EFCB6"/>
</dbReference>
<sequence>MAPAVASVYKVMTIPPYVYQYPILALTRPTSVSPTSTLVPTVETVENKIRAHIFAKRIRSLTSLQTLIIRVRFDYSKQFKRCLFGAMQIFGAKKLESTPTLYIPSPHEVRCYRPSSTIVKHHGSDVKTGYITANHSVVESLKCHEPRRRISLLSQYCDKVTGKELLHAVTGYWPQHPSVRLIEEFIQKQVYRDRIRLIEFFRDYDRHNNGVISEGQFRAGMERTEIPLDDTQMKIPHQRIQGQRRSLYVSQVLLLIEEIFTKSNLLSDPLAEVHPPTREFLVLGINELSKAEEARMEIILNHFRTLMRERRLLWLPSLKILIGYISISVMLYMFVNITVQKLGRNVRGLVTRSHFSRLLSTMRMDVKETDLHLLFKKFENKQQTKVNYIEFLRAIDPETYPTNRPLPGTEVRTPTSGRRQQTVASHAAVLQTVMDRLRYHAATKRIRVSEFFRDFDKLRCYSIPRHEFIRGINRIGLSFTDEEYEELADAYADKSGKKGCCKWKEFEQDIEKVFNDTNLESQPTKIPEVANSLAEHWKIRRTSIKPFFKDFDKLCRFRQCLTYLKVDVSDAEFEVLCKRFSKRSSEPRDNHPIKENAERISEGLLTDPTASNGATDQKILKYGKAIFAGEKIDLPAPAQTPPKRSKVVLSPSEVTNLLTRIKVKAKTERIRVIDFMADFDHLKHGKITKNEFRRALKSLSWTLEALYQNTFDPGMVNYVQFSDAVESVFTHKGLVHAPTMEPTPFESSAVDPMLNALTESEQKILDGVLVRLREKDFDFVKEVSSS</sequence>
<dbReference type="STRING" id="329046.A0A1Y1ZSX8"/>
<dbReference type="GO" id="GO:0005509">
    <property type="term" value="F:calcium ion binding"/>
    <property type="evidence" value="ECO:0007669"/>
    <property type="project" value="InterPro"/>
</dbReference>
<dbReference type="EMBL" id="MCGO01000345">
    <property type="protein sequence ID" value="ORY13334.1"/>
    <property type="molecule type" value="Genomic_DNA"/>
</dbReference>
<accession>A0A1Y1ZSX8</accession>
<keyword evidence="1" id="KW-1133">Transmembrane helix</keyword>
<keyword evidence="4" id="KW-1185">Reference proteome</keyword>
<dbReference type="SUPFAM" id="SSF47473">
    <property type="entry name" value="EF-hand"/>
    <property type="match status" value="3"/>
</dbReference>
<dbReference type="PANTHER" id="PTHR20875">
    <property type="entry name" value="EF-HAND CALCIUM-BINDING DOMAIN-CONTAINING PROTEIN 6-RELATED"/>
    <property type="match status" value="1"/>
</dbReference>
<dbReference type="PANTHER" id="PTHR20875:SF0">
    <property type="entry name" value="GH12158P"/>
    <property type="match status" value="1"/>
</dbReference>
<reference evidence="3 4" key="1">
    <citation type="submission" date="2016-07" db="EMBL/GenBank/DDBJ databases">
        <title>Pervasive Adenine N6-methylation of Active Genes in Fungi.</title>
        <authorList>
            <consortium name="DOE Joint Genome Institute"/>
            <person name="Mondo S.J."/>
            <person name="Dannebaum R.O."/>
            <person name="Kuo R.C."/>
            <person name="Labutti K."/>
            <person name="Haridas S."/>
            <person name="Kuo A."/>
            <person name="Salamov A."/>
            <person name="Ahrendt S.R."/>
            <person name="Lipzen A."/>
            <person name="Sullivan W."/>
            <person name="Andreopoulos W.B."/>
            <person name="Clum A."/>
            <person name="Lindquist E."/>
            <person name="Daum C."/>
            <person name="Ramamoorthy G.K."/>
            <person name="Gryganskyi A."/>
            <person name="Culley D."/>
            <person name="Magnuson J.K."/>
            <person name="James T.Y."/>
            <person name="O'Malley M.A."/>
            <person name="Stajich J.E."/>
            <person name="Spatafora J.W."/>
            <person name="Visel A."/>
            <person name="Grigoriev I.V."/>
        </authorList>
    </citation>
    <scope>NUCLEOTIDE SEQUENCE [LARGE SCALE GENOMIC DNA]</scope>
    <source>
        <strain evidence="3 4">JEL800</strain>
    </source>
</reference>
<dbReference type="Proteomes" id="UP000193642">
    <property type="component" value="Unassembled WGS sequence"/>
</dbReference>
<dbReference type="InterPro" id="IPR002048">
    <property type="entry name" value="EF_hand_dom"/>
</dbReference>
<evidence type="ECO:0000259" key="2">
    <source>
        <dbReference type="PROSITE" id="PS50222"/>
    </source>
</evidence>
<dbReference type="PROSITE" id="PS50222">
    <property type="entry name" value="EF_HAND_2"/>
    <property type="match status" value="2"/>
</dbReference>